<dbReference type="EMBL" id="CPYD01000004">
    <property type="protein sequence ID" value="CNE42373.1"/>
    <property type="molecule type" value="Genomic_DNA"/>
</dbReference>
<evidence type="ECO:0000259" key="10">
    <source>
        <dbReference type="PROSITE" id="PS51779"/>
    </source>
</evidence>
<keyword evidence="12" id="KW-1185">Reference proteome</keyword>
<dbReference type="Pfam" id="PF08479">
    <property type="entry name" value="POTRA_2"/>
    <property type="match status" value="1"/>
</dbReference>
<comment type="caution">
    <text evidence="11">The sequence shown here is derived from an EMBL/GenBank/DDBJ whole genome shotgun (WGS) entry which is preliminary data.</text>
</comment>
<evidence type="ECO:0000256" key="6">
    <source>
        <dbReference type="ARBA" id="ARBA00022927"/>
    </source>
</evidence>
<keyword evidence="8" id="KW-0998">Cell outer membrane</keyword>
<evidence type="ECO:0000313" key="11">
    <source>
        <dbReference type="EMBL" id="CNE42373.1"/>
    </source>
</evidence>
<feature type="chain" id="PRO_5046262321" evidence="9">
    <location>
        <begin position="22"/>
        <end position="566"/>
    </location>
</feature>
<keyword evidence="6" id="KW-0653">Protein transport</keyword>
<dbReference type="InterPro" id="IPR027282">
    <property type="entry name" value="TPS"/>
</dbReference>
<dbReference type="Proteomes" id="UP000040578">
    <property type="component" value="Unassembled WGS sequence"/>
</dbReference>
<evidence type="ECO:0000256" key="4">
    <source>
        <dbReference type="ARBA" id="ARBA00022452"/>
    </source>
</evidence>
<evidence type="ECO:0000256" key="7">
    <source>
        <dbReference type="ARBA" id="ARBA00023136"/>
    </source>
</evidence>
<name>A0ABM9S8G6_9GAMM</name>
<dbReference type="InterPro" id="IPR035251">
    <property type="entry name" value="ShlB_POTRA"/>
</dbReference>
<dbReference type="InterPro" id="IPR051544">
    <property type="entry name" value="TPS_OM_transporter"/>
</dbReference>
<dbReference type="InterPro" id="IPR005565">
    <property type="entry name" value="Hemolysn_activator_HlyB_C"/>
</dbReference>
<keyword evidence="7" id="KW-0472">Membrane</keyword>
<keyword evidence="3" id="KW-0813">Transport</keyword>
<protein>
    <submittedName>
        <fullName evidence="11">Hemolysin activator protein</fullName>
    </submittedName>
</protein>
<organism evidence="11 12">
    <name type="scientific">Yersinia nurmii</name>
    <dbReference type="NCBI Taxonomy" id="685706"/>
    <lineage>
        <taxon>Bacteria</taxon>
        <taxon>Pseudomonadati</taxon>
        <taxon>Pseudomonadota</taxon>
        <taxon>Gammaproteobacteria</taxon>
        <taxon>Enterobacterales</taxon>
        <taxon>Yersiniaceae</taxon>
        <taxon>Yersinia</taxon>
    </lineage>
</organism>
<dbReference type="Pfam" id="PF17287">
    <property type="entry name" value="POTRA_3"/>
    <property type="match status" value="1"/>
</dbReference>
<proteinExistence type="inferred from homology"/>
<keyword evidence="4" id="KW-1134">Transmembrane beta strand</keyword>
<feature type="domain" description="POTRA" evidence="10">
    <location>
        <begin position="85"/>
        <end position="158"/>
    </location>
</feature>
<gene>
    <name evidence="11" type="primary">shlB_1</name>
    <name evidence="11" type="ORF">ERS137967_01532</name>
</gene>
<sequence>MESMIKRIGLYFLLVSSPVQAATQPIMGNFLPLGESEARRSLQNSAREVNELMEQRRYQQLRQPKAIEEDVIPAQVALPESDRCLAINGVYLQGITLLGVGELNKLTALPSDCITSNDINRLTHELTRLYVRQGYITARVNFVPLNTDGELGINVIEGVVEKIEGGDHWVNSRLLFPDVVGKPLKLSQLDQGLDQANRLQSNQTKLDILPGKSTGGSIIRLNNTHKKPWLLTGTLDNYGQKNTGKWLVRTTASVDSPFGLSDFVSMNISSTIKDESRHHNRAYTFLYSLPYGAWTFSSFASYSEYLNYQRLPLNTVKLDGNTQQYGGRADYMFYRDQEQIDSLNAQLTYKNVNNYLESSRLGISSTTLTVLELGANHLQILPRGVISLNASVERGLSWFGADKASSHWAANYPDPQFTKAKMFATLSQRFSLWEQPYQLTHLFYGQYSRDPLPGVEWLSLTDSSAVRGFSRNTLSADNGWYLQNTLSRPITLGNASLTPRIGVDVGRVQAHRDAVGWQSNMGLSAGVSFKYSQAVIDLDVSRGWLLSDQKSPTDPIQVLARLSYSF</sequence>
<keyword evidence="5" id="KW-0812">Transmembrane</keyword>
<evidence type="ECO:0000256" key="9">
    <source>
        <dbReference type="SAM" id="SignalP"/>
    </source>
</evidence>
<evidence type="ECO:0000256" key="2">
    <source>
        <dbReference type="ARBA" id="ARBA00009055"/>
    </source>
</evidence>
<reference evidence="11 12" key="1">
    <citation type="submission" date="2015-03" db="EMBL/GenBank/DDBJ databases">
        <authorList>
            <consortium name="Pathogen Informatics"/>
            <person name="Murphy D."/>
        </authorList>
    </citation>
    <scope>NUCLEOTIDE SEQUENCE [LARGE SCALE GENOMIC DNA]</scope>
    <source>
        <strain evidence="12">type strain: CIP110231</strain>
    </source>
</reference>
<comment type="similarity">
    <text evidence="2">Belongs to the TPS (TC 1.B.20) family.</text>
</comment>
<dbReference type="Pfam" id="PF03865">
    <property type="entry name" value="ShlB"/>
    <property type="match status" value="1"/>
</dbReference>
<evidence type="ECO:0000313" key="12">
    <source>
        <dbReference type="Proteomes" id="UP000040578"/>
    </source>
</evidence>
<dbReference type="Gene3D" id="2.40.160.50">
    <property type="entry name" value="membrane protein fhac: a member of the omp85/tpsb transporter family"/>
    <property type="match status" value="1"/>
</dbReference>
<dbReference type="PIRSF" id="PIRSF029745">
    <property type="entry name" value="FhaC"/>
    <property type="match status" value="1"/>
</dbReference>
<keyword evidence="9" id="KW-0732">Signal</keyword>
<dbReference type="PANTHER" id="PTHR34597">
    <property type="entry name" value="SLR1661 PROTEIN"/>
    <property type="match status" value="1"/>
</dbReference>
<dbReference type="Gene3D" id="3.10.20.310">
    <property type="entry name" value="membrane protein fhac"/>
    <property type="match status" value="1"/>
</dbReference>
<evidence type="ECO:0000256" key="5">
    <source>
        <dbReference type="ARBA" id="ARBA00022692"/>
    </source>
</evidence>
<accession>A0ABM9S8G6</accession>
<dbReference type="PANTHER" id="PTHR34597:SF3">
    <property type="entry name" value="OUTER MEMBRANE TRANSPORTER CDIB"/>
    <property type="match status" value="1"/>
</dbReference>
<evidence type="ECO:0000256" key="8">
    <source>
        <dbReference type="ARBA" id="ARBA00023237"/>
    </source>
</evidence>
<dbReference type="InterPro" id="IPR013686">
    <property type="entry name" value="Polypept-transport_assoc_ShlB"/>
</dbReference>
<evidence type="ECO:0000256" key="3">
    <source>
        <dbReference type="ARBA" id="ARBA00022448"/>
    </source>
</evidence>
<evidence type="ECO:0000256" key="1">
    <source>
        <dbReference type="ARBA" id="ARBA00004442"/>
    </source>
</evidence>
<dbReference type="InterPro" id="IPR034746">
    <property type="entry name" value="POTRA"/>
</dbReference>
<comment type="subcellular location">
    <subcellularLocation>
        <location evidence="1">Cell outer membrane</location>
    </subcellularLocation>
</comment>
<dbReference type="PROSITE" id="PS51779">
    <property type="entry name" value="POTRA"/>
    <property type="match status" value="1"/>
</dbReference>
<feature type="signal peptide" evidence="9">
    <location>
        <begin position="1"/>
        <end position="21"/>
    </location>
</feature>